<dbReference type="Pfam" id="PF04548">
    <property type="entry name" value="AIG1"/>
    <property type="match status" value="1"/>
</dbReference>
<sequence length="258" mass="28843">IVGPGFKSTIWLADFRIVLVGKTGVGKSAAGNTILGQKVFRSTPSSSTTTKKCQMNTTQFNGKILAVVDTPGLFDTNKTAEEMTAEICKSIPFAAPGPHVFLVVIQANRFTKEEEETVRMIQNAFGEEAAKYTMALFTCGDNLEEFITKSPFLRDLVRQCEGGYHVFNNRSRDPAQVRELLEKINILVQGNGGRYYTNKMFEKVENAIKKKMERLIKEKNETPEEARNKAERNNESLQDKIVLPVSSMPWLLGPLTQS</sequence>
<dbReference type="InterPro" id="IPR045058">
    <property type="entry name" value="GIMA/IAN/Toc"/>
</dbReference>
<evidence type="ECO:0000313" key="6">
    <source>
        <dbReference type="Ensembl" id="ENSPNYP00000031874.1"/>
    </source>
</evidence>
<dbReference type="STRING" id="303518.ENSPNYP00000031874"/>
<comment type="similarity">
    <text evidence="1">Belongs to the TRAFAC class TrmE-Era-EngA-EngB-Septin-like GTPase superfamily. AIG1/Toc34/Toc159-like paraseptin GTPase family. IAN subfamily.</text>
</comment>
<dbReference type="AlphaFoldDB" id="A0A3B4HB72"/>
<dbReference type="Ensembl" id="ENSPNYT00000032636.1">
    <property type="protein sequence ID" value="ENSPNYP00000031874.1"/>
    <property type="gene ID" value="ENSPNYG00000024048.1"/>
</dbReference>
<dbReference type="Gene3D" id="3.40.50.300">
    <property type="entry name" value="P-loop containing nucleotide triphosphate hydrolases"/>
    <property type="match status" value="1"/>
</dbReference>
<evidence type="ECO:0000259" key="5">
    <source>
        <dbReference type="PROSITE" id="PS51720"/>
    </source>
</evidence>
<accession>A0A3B4HB72</accession>
<dbReference type="InterPro" id="IPR027417">
    <property type="entry name" value="P-loop_NTPase"/>
</dbReference>
<keyword evidence="2" id="KW-0547">Nucleotide-binding</keyword>
<reference evidence="6" key="1">
    <citation type="submission" date="2023-09" db="UniProtKB">
        <authorList>
            <consortium name="Ensembl"/>
        </authorList>
    </citation>
    <scope>IDENTIFICATION</scope>
</reference>
<evidence type="ECO:0000256" key="3">
    <source>
        <dbReference type="ARBA" id="ARBA00023134"/>
    </source>
</evidence>
<keyword evidence="3" id="KW-0342">GTP-binding</keyword>
<feature type="region of interest" description="Disordered" evidence="4">
    <location>
        <begin position="218"/>
        <end position="238"/>
    </location>
</feature>
<organism evidence="6">
    <name type="scientific">Pundamilia nyererei</name>
    <dbReference type="NCBI Taxonomy" id="303518"/>
    <lineage>
        <taxon>Eukaryota</taxon>
        <taxon>Metazoa</taxon>
        <taxon>Chordata</taxon>
        <taxon>Craniata</taxon>
        <taxon>Vertebrata</taxon>
        <taxon>Euteleostomi</taxon>
        <taxon>Actinopterygii</taxon>
        <taxon>Neopterygii</taxon>
        <taxon>Teleostei</taxon>
        <taxon>Neoteleostei</taxon>
        <taxon>Acanthomorphata</taxon>
        <taxon>Ovalentaria</taxon>
        <taxon>Cichlomorphae</taxon>
        <taxon>Cichliformes</taxon>
        <taxon>Cichlidae</taxon>
        <taxon>African cichlids</taxon>
        <taxon>Pseudocrenilabrinae</taxon>
        <taxon>Haplochromini</taxon>
        <taxon>Pundamilia</taxon>
    </lineage>
</organism>
<name>A0A3B4HB72_9CICH</name>
<dbReference type="CDD" id="cd01852">
    <property type="entry name" value="AIG1"/>
    <property type="match status" value="1"/>
</dbReference>
<dbReference type="GeneTree" id="ENSGT01120000271858"/>
<dbReference type="InterPro" id="IPR006703">
    <property type="entry name" value="G_AIG1"/>
</dbReference>
<dbReference type="PANTHER" id="PTHR10903">
    <property type="entry name" value="GTPASE, IMAP FAMILY MEMBER-RELATED"/>
    <property type="match status" value="1"/>
</dbReference>
<feature type="domain" description="AIG1-type G" evidence="5">
    <location>
        <begin position="12"/>
        <end position="205"/>
    </location>
</feature>
<dbReference type="PROSITE" id="PS51720">
    <property type="entry name" value="G_AIG1"/>
    <property type="match status" value="1"/>
</dbReference>
<dbReference type="FunFam" id="3.40.50.300:FF:000366">
    <property type="entry name" value="GTPase, IMAP family member 2"/>
    <property type="match status" value="1"/>
</dbReference>
<dbReference type="PANTHER" id="PTHR10903:SF186">
    <property type="entry name" value="GTPASE IMAP FAMILY MEMBER 4-LIKE-RELATED"/>
    <property type="match status" value="1"/>
</dbReference>
<dbReference type="SUPFAM" id="SSF52540">
    <property type="entry name" value="P-loop containing nucleoside triphosphate hydrolases"/>
    <property type="match status" value="1"/>
</dbReference>
<evidence type="ECO:0000256" key="1">
    <source>
        <dbReference type="ARBA" id="ARBA00008535"/>
    </source>
</evidence>
<evidence type="ECO:0000256" key="4">
    <source>
        <dbReference type="SAM" id="MobiDB-lite"/>
    </source>
</evidence>
<proteinExistence type="inferred from homology"/>
<protein>
    <recommendedName>
        <fullName evidence="5">AIG1-type G domain-containing protein</fullName>
    </recommendedName>
</protein>
<evidence type="ECO:0000256" key="2">
    <source>
        <dbReference type="ARBA" id="ARBA00022741"/>
    </source>
</evidence>
<dbReference type="GO" id="GO:0005525">
    <property type="term" value="F:GTP binding"/>
    <property type="evidence" value="ECO:0007669"/>
    <property type="project" value="UniProtKB-KW"/>
</dbReference>